<feature type="non-terminal residue" evidence="1">
    <location>
        <position position="67"/>
    </location>
</feature>
<comment type="caution">
    <text evidence="1">The sequence shown here is derived from an EMBL/GenBank/DDBJ whole genome shotgun (WGS) entry which is preliminary data.</text>
</comment>
<protein>
    <submittedName>
        <fullName evidence="1">Uncharacterized protein</fullName>
    </submittedName>
</protein>
<dbReference type="EMBL" id="BARW01042343">
    <property type="protein sequence ID" value="GAJ21744.1"/>
    <property type="molecule type" value="Genomic_DNA"/>
</dbReference>
<dbReference type="AlphaFoldDB" id="X1UW97"/>
<evidence type="ECO:0000313" key="1">
    <source>
        <dbReference type="EMBL" id="GAJ21744.1"/>
    </source>
</evidence>
<organism evidence="1">
    <name type="scientific">marine sediment metagenome</name>
    <dbReference type="NCBI Taxonomy" id="412755"/>
    <lineage>
        <taxon>unclassified sequences</taxon>
        <taxon>metagenomes</taxon>
        <taxon>ecological metagenomes</taxon>
    </lineage>
</organism>
<sequence>HTELICDCEICQDVMQGNPDRIVLFADEPEKLRQHFIAVRRNEADSIENINRATIVAELRNTYQTYR</sequence>
<feature type="non-terminal residue" evidence="1">
    <location>
        <position position="1"/>
    </location>
</feature>
<gene>
    <name evidence="1" type="ORF">S12H4_62814</name>
</gene>
<reference evidence="1" key="1">
    <citation type="journal article" date="2014" name="Front. Microbiol.">
        <title>High frequency of phylogenetically diverse reductive dehalogenase-homologous genes in deep subseafloor sedimentary metagenomes.</title>
        <authorList>
            <person name="Kawai M."/>
            <person name="Futagami T."/>
            <person name="Toyoda A."/>
            <person name="Takaki Y."/>
            <person name="Nishi S."/>
            <person name="Hori S."/>
            <person name="Arai W."/>
            <person name="Tsubouchi T."/>
            <person name="Morono Y."/>
            <person name="Uchiyama I."/>
            <person name="Ito T."/>
            <person name="Fujiyama A."/>
            <person name="Inagaki F."/>
            <person name="Takami H."/>
        </authorList>
    </citation>
    <scope>NUCLEOTIDE SEQUENCE</scope>
    <source>
        <strain evidence="1">Expedition CK06-06</strain>
    </source>
</reference>
<proteinExistence type="predicted"/>
<name>X1UW97_9ZZZZ</name>
<accession>X1UW97</accession>